<dbReference type="Pfam" id="PF00005">
    <property type="entry name" value="ABC_tran"/>
    <property type="match status" value="1"/>
</dbReference>
<dbReference type="Pfam" id="PF08352">
    <property type="entry name" value="oligo_HPY"/>
    <property type="match status" value="1"/>
</dbReference>
<dbReference type="SUPFAM" id="SSF52540">
    <property type="entry name" value="P-loop containing nucleoside triphosphate hydrolases"/>
    <property type="match status" value="1"/>
</dbReference>
<sequence length="325" mass="36427">MTCAEPILQVEGLKKYFPIKTGVFSRVSSYVRAVDDINLDIYPGEVFALVGESGCGKSTTGHTIMRMTNPTAGRILYEGKDIAAMKGKELHQLRKKVQLVFQDPYSSLNPRMTVGQSIGEALEAHGVTKRNERREKVEAVLEMCGLATYHYRRYPHEFSGGQRQRIVIARALVLEPRFVVADEPVSALDVSIQSQIINLLKELQSKMGLTYLFISHDLSVVKHMADRVGVMYLGSMVEVAPKTELYNNAQHPYTQALLSAVPEWDLSKEKKRIILKGDVPSPSNPPEGCRFHTRCPFKMDICVEERPELKEVSPGHKAACHLCSR</sequence>
<dbReference type="FunFam" id="3.40.50.300:FF:000016">
    <property type="entry name" value="Oligopeptide ABC transporter ATP-binding component"/>
    <property type="match status" value="1"/>
</dbReference>
<dbReference type="GO" id="GO:0055085">
    <property type="term" value="P:transmembrane transport"/>
    <property type="evidence" value="ECO:0007669"/>
    <property type="project" value="UniProtKB-ARBA"/>
</dbReference>
<dbReference type="eggNOG" id="COG4608">
    <property type="taxonomic scope" value="Bacteria"/>
</dbReference>
<evidence type="ECO:0000256" key="4">
    <source>
        <dbReference type="ARBA" id="ARBA00022840"/>
    </source>
</evidence>
<dbReference type="NCBIfam" id="NF008453">
    <property type="entry name" value="PRK11308.1"/>
    <property type="match status" value="1"/>
</dbReference>
<gene>
    <name evidence="6" type="ORF">DealDRAFT_1733</name>
</gene>
<dbReference type="PROSITE" id="PS00211">
    <property type="entry name" value="ABC_TRANSPORTER_1"/>
    <property type="match status" value="1"/>
</dbReference>
<organism evidence="6 7">
    <name type="scientific">Dethiobacter alkaliphilus AHT 1</name>
    <dbReference type="NCBI Taxonomy" id="555088"/>
    <lineage>
        <taxon>Bacteria</taxon>
        <taxon>Bacillati</taxon>
        <taxon>Bacillota</taxon>
        <taxon>Dethiobacteria</taxon>
        <taxon>Dethiobacterales</taxon>
        <taxon>Dethiobacteraceae</taxon>
        <taxon>Dethiobacter</taxon>
    </lineage>
</organism>
<keyword evidence="3" id="KW-0547">Nucleotide-binding</keyword>
<dbReference type="CDD" id="cd03257">
    <property type="entry name" value="ABC_NikE_OppD_transporters"/>
    <property type="match status" value="1"/>
</dbReference>
<dbReference type="NCBIfam" id="TIGR01727">
    <property type="entry name" value="oligo_HPY"/>
    <property type="match status" value="1"/>
</dbReference>
<dbReference type="PANTHER" id="PTHR43776:SF8">
    <property type="entry name" value="ABC TRANSPORTER, ATP-BINDING PROTEIN"/>
    <property type="match status" value="1"/>
</dbReference>
<evidence type="ECO:0000256" key="2">
    <source>
        <dbReference type="ARBA" id="ARBA00022448"/>
    </source>
</evidence>
<dbReference type="SMART" id="SM00382">
    <property type="entry name" value="AAA"/>
    <property type="match status" value="1"/>
</dbReference>
<dbReference type="STRING" id="555088.DealDRAFT_1733"/>
<comment type="caution">
    <text evidence="6">The sequence shown here is derived from an EMBL/GenBank/DDBJ whole genome shotgun (WGS) entry which is preliminary data.</text>
</comment>
<evidence type="ECO:0000256" key="3">
    <source>
        <dbReference type="ARBA" id="ARBA00022741"/>
    </source>
</evidence>
<feature type="domain" description="ABC transporter" evidence="5">
    <location>
        <begin position="8"/>
        <end position="258"/>
    </location>
</feature>
<dbReference type="Proteomes" id="UP000006443">
    <property type="component" value="Unassembled WGS sequence"/>
</dbReference>
<accession>C0GGX4</accession>
<dbReference type="EMBL" id="ACJM01000008">
    <property type="protein sequence ID" value="EEG77276.1"/>
    <property type="molecule type" value="Genomic_DNA"/>
</dbReference>
<protein>
    <submittedName>
        <fullName evidence="6">Oligopeptide/dipeptide ABC transporter, ATPase subunit</fullName>
    </submittedName>
</protein>
<dbReference type="Gene3D" id="3.40.50.300">
    <property type="entry name" value="P-loop containing nucleotide triphosphate hydrolases"/>
    <property type="match status" value="1"/>
</dbReference>
<evidence type="ECO:0000259" key="5">
    <source>
        <dbReference type="PROSITE" id="PS50893"/>
    </source>
</evidence>
<reference evidence="6 7" key="1">
    <citation type="submission" date="2009-02" db="EMBL/GenBank/DDBJ databases">
        <title>Sequencing of the draft genome and assembly of Dethiobacter alkaliphilus AHT 1.</title>
        <authorList>
            <consortium name="US DOE Joint Genome Institute (JGI-PGF)"/>
            <person name="Lucas S."/>
            <person name="Copeland A."/>
            <person name="Lapidus A."/>
            <person name="Glavina del Rio T."/>
            <person name="Dalin E."/>
            <person name="Tice H."/>
            <person name="Bruce D."/>
            <person name="Goodwin L."/>
            <person name="Pitluck S."/>
            <person name="Larimer F."/>
            <person name="Land M.L."/>
            <person name="Hauser L."/>
            <person name="Muyzer G."/>
        </authorList>
    </citation>
    <scope>NUCLEOTIDE SEQUENCE [LARGE SCALE GENOMIC DNA]</scope>
    <source>
        <strain evidence="6 7">AHT 1</strain>
    </source>
</reference>
<dbReference type="AlphaFoldDB" id="C0GGX4"/>
<dbReference type="OrthoDB" id="9806285at2"/>
<dbReference type="GO" id="GO:0015833">
    <property type="term" value="P:peptide transport"/>
    <property type="evidence" value="ECO:0007669"/>
    <property type="project" value="InterPro"/>
</dbReference>
<proteinExistence type="inferred from homology"/>
<dbReference type="PROSITE" id="PS50893">
    <property type="entry name" value="ABC_TRANSPORTER_2"/>
    <property type="match status" value="1"/>
</dbReference>
<name>C0GGX4_DETAL</name>
<dbReference type="InterPro" id="IPR017871">
    <property type="entry name" value="ABC_transporter-like_CS"/>
</dbReference>
<dbReference type="InterPro" id="IPR013563">
    <property type="entry name" value="Oligopep_ABC_C"/>
</dbReference>
<dbReference type="GO" id="GO:0005524">
    <property type="term" value="F:ATP binding"/>
    <property type="evidence" value="ECO:0007669"/>
    <property type="project" value="UniProtKB-KW"/>
</dbReference>
<dbReference type="InterPro" id="IPR003439">
    <property type="entry name" value="ABC_transporter-like_ATP-bd"/>
</dbReference>
<dbReference type="InterPro" id="IPR027417">
    <property type="entry name" value="P-loop_NTPase"/>
</dbReference>
<keyword evidence="2" id="KW-0813">Transport</keyword>
<dbReference type="InterPro" id="IPR003593">
    <property type="entry name" value="AAA+_ATPase"/>
</dbReference>
<evidence type="ECO:0000313" key="6">
    <source>
        <dbReference type="EMBL" id="EEG77276.1"/>
    </source>
</evidence>
<keyword evidence="4" id="KW-0067">ATP-binding</keyword>
<evidence type="ECO:0000313" key="7">
    <source>
        <dbReference type="Proteomes" id="UP000006443"/>
    </source>
</evidence>
<comment type="similarity">
    <text evidence="1">Belongs to the ABC transporter superfamily.</text>
</comment>
<dbReference type="GO" id="GO:0016887">
    <property type="term" value="F:ATP hydrolysis activity"/>
    <property type="evidence" value="ECO:0007669"/>
    <property type="project" value="InterPro"/>
</dbReference>
<keyword evidence="7" id="KW-1185">Reference proteome</keyword>
<dbReference type="PANTHER" id="PTHR43776">
    <property type="entry name" value="TRANSPORT ATP-BINDING PROTEIN"/>
    <property type="match status" value="1"/>
</dbReference>
<dbReference type="RefSeq" id="WP_008516650.1">
    <property type="nucleotide sequence ID" value="NZ_ACJM01000008.1"/>
</dbReference>
<evidence type="ECO:0000256" key="1">
    <source>
        <dbReference type="ARBA" id="ARBA00005417"/>
    </source>
</evidence>
<dbReference type="InterPro" id="IPR050319">
    <property type="entry name" value="ABC_transp_ATP-bind"/>
</dbReference>